<dbReference type="Proteomes" id="UP000626656">
    <property type="component" value="Unassembled WGS sequence"/>
</dbReference>
<dbReference type="Gene3D" id="3.40.1350.10">
    <property type="match status" value="1"/>
</dbReference>
<evidence type="ECO:0008006" key="3">
    <source>
        <dbReference type="Google" id="ProtNLM"/>
    </source>
</evidence>
<dbReference type="Gene3D" id="3.30.565.10">
    <property type="entry name" value="Histidine kinase-like ATPase, C-terminal domain"/>
    <property type="match status" value="1"/>
</dbReference>
<name>A0ABM8MAE4_9GAMM</name>
<comment type="caution">
    <text evidence="1">The sequence shown here is derived from an EMBL/GenBank/DDBJ whole genome shotgun (WGS) entry which is preliminary data.</text>
</comment>
<keyword evidence="2" id="KW-1185">Reference proteome</keyword>
<evidence type="ECO:0000313" key="1">
    <source>
        <dbReference type="EMBL" id="CAB5507736.1"/>
    </source>
</evidence>
<proteinExistence type="predicted"/>
<dbReference type="InterPro" id="IPR036890">
    <property type="entry name" value="HATPase_C_sf"/>
</dbReference>
<accession>A0ABM8MAE4</accession>
<dbReference type="EMBL" id="CAHJWF010000455">
    <property type="protein sequence ID" value="CAB5507736.1"/>
    <property type="molecule type" value="Genomic_DNA"/>
</dbReference>
<gene>
    <name evidence="1" type="ORF">AZO1586I_2011</name>
</gene>
<dbReference type="SUPFAM" id="SSF55874">
    <property type="entry name" value="ATPase domain of HSP90 chaperone/DNA topoisomerase II/histidine kinase"/>
    <property type="match status" value="1"/>
</dbReference>
<sequence length="646" mass="74583">MGEKYELTIDLNALNHLGLNLYSNVPSVLSEIIANAWDADSKNVEITTSSEEIRISDDGCGMTTDELNEKFLTVGHQRRKDISGDLTLKFKRKVMGRKGIGKLSIFSIANDIEIHTKKENKSIGIKMNVQDIVEKIENQEGYFPEEIDPINIESKTGTIIVLRDIKRRVQSSISDNLKKRISRRFDIFSNDFKVVVNDERVTIEDRGYFYKLEFATQYGQEYGDCLSHLKQNKLHNRDEAANKYDVGVSGWIGLVKESGGLQDGEDNLNKISILSRGKVALEDVLDLYRDGGLYTKYLIGEIRADFLDVSDKEDIATSSRQNFIQNDERFIKLKEFINDELRYIKGERFKYKEEDGINKAKEIPVIKEWFKSLKGDAKQSAKKLFGKINTISIDDERQRKTLYKQGVLAFEGLQHKDKLSQLDRLNDDNFEKALEIFSELDDIEASWYYQITTGRLEIIRKLQKNVKDNALERVIQQYIYEHLWLLDPSWERATETPSIEQSVRTAFDNVSNDLTEDEKNARIDIRYRKTSGKHIIIELKRPEVIPKQGDILEQVKKYKKALKKQLKENGEVGEIEVICLVGRGLHGWDEAAEKQVEERALSVQNITVITYKKLVSDAEKSYKDYLDKDQKKGRISQLLKSIEDFK</sequence>
<dbReference type="Pfam" id="PF13589">
    <property type="entry name" value="HATPase_c_3"/>
    <property type="match status" value="1"/>
</dbReference>
<dbReference type="InterPro" id="IPR011856">
    <property type="entry name" value="tRNA_endonuc-like_dom_sf"/>
</dbReference>
<reference evidence="1 2" key="1">
    <citation type="submission" date="2020-05" db="EMBL/GenBank/DDBJ databases">
        <authorList>
            <person name="Petersen J."/>
            <person name="Sayavedra L."/>
        </authorList>
    </citation>
    <scope>NUCLEOTIDE SEQUENCE [LARGE SCALE GENOMIC DNA]</scope>
    <source>
        <strain evidence="1">B azoricus SOX ET2 1586I</strain>
    </source>
</reference>
<dbReference type="RefSeq" id="WP_202784595.1">
    <property type="nucleotide sequence ID" value="NZ_CAHJWF010000455.1"/>
</dbReference>
<organism evidence="1 2">
    <name type="scientific">Bathymodiolus thermophilus thioautotrophic gill symbiont</name>
    <dbReference type="NCBI Taxonomy" id="2360"/>
    <lineage>
        <taxon>Bacteria</taxon>
        <taxon>Pseudomonadati</taxon>
        <taxon>Pseudomonadota</taxon>
        <taxon>Gammaproteobacteria</taxon>
        <taxon>sulfur-oxidizing symbionts</taxon>
    </lineage>
</organism>
<evidence type="ECO:0000313" key="2">
    <source>
        <dbReference type="Proteomes" id="UP000626656"/>
    </source>
</evidence>
<protein>
    <recommendedName>
        <fullName evidence="3">ATP-binding protein</fullName>
    </recommendedName>
</protein>